<evidence type="ECO:0000256" key="6">
    <source>
        <dbReference type="ARBA" id="ARBA00023136"/>
    </source>
</evidence>
<proteinExistence type="inferred from homology"/>
<reference evidence="10 11" key="1">
    <citation type="submission" date="2020-03" db="EMBL/GenBank/DDBJ databases">
        <title>Whole genome shotgun sequence of Phytohabitans rumicis NBRC 108638.</title>
        <authorList>
            <person name="Komaki H."/>
            <person name="Tamura T."/>
        </authorList>
    </citation>
    <scope>NUCLEOTIDE SEQUENCE [LARGE SCALE GENOMIC DNA]</scope>
    <source>
        <strain evidence="10 11">NBRC 108638</strain>
    </source>
</reference>
<evidence type="ECO:0000256" key="4">
    <source>
        <dbReference type="ARBA" id="ARBA00022692"/>
    </source>
</evidence>
<evidence type="ECO:0000256" key="3">
    <source>
        <dbReference type="ARBA" id="ARBA00022475"/>
    </source>
</evidence>
<evidence type="ECO:0000256" key="1">
    <source>
        <dbReference type="ARBA" id="ARBA00004651"/>
    </source>
</evidence>
<feature type="transmembrane region" description="Helical" evidence="8">
    <location>
        <begin position="334"/>
        <end position="358"/>
    </location>
</feature>
<dbReference type="GO" id="GO:0044874">
    <property type="term" value="P:lipoprotein localization to outer membrane"/>
    <property type="evidence" value="ECO:0007669"/>
    <property type="project" value="TreeGrafter"/>
</dbReference>
<feature type="region of interest" description="Disordered" evidence="7">
    <location>
        <begin position="368"/>
        <end position="413"/>
    </location>
</feature>
<dbReference type="RefSeq" id="WP_173079049.1">
    <property type="nucleotide sequence ID" value="NZ_BLPG01000001.1"/>
</dbReference>
<evidence type="ECO:0000256" key="2">
    <source>
        <dbReference type="ARBA" id="ARBA00005236"/>
    </source>
</evidence>
<dbReference type="PANTHER" id="PTHR30489:SF0">
    <property type="entry name" value="LIPOPROTEIN-RELEASING SYSTEM TRANSMEMBRANE PROTEIN LOLE"/>
    <property type="match status" value="1"/>
</dbReference>
<accession>A0A6V8LDD9</accession>
<dbReference type="InterPro" id="IPR051447">
    <property type="entry name" value="Lipoprotein-release_system"/>
</dbReference>
<dbReference type="Proteomes" id="UP000482960">
    <property type="component" value="Unassembled WGS sequence"/>
</dbReference>
<comment type="caution">
    <text evidence="10">The sequence shown here is derived from an EMBL/GenBank/DDBJ whole genome shotgun (WGS) entry which is preliminary data.</text>
</comment>
<dbReference type="Pfam" id="PF02687">
    <property type="entry name" value="FtsX"/>
    <property type="match status" value="1"/>
</dbReference>
<sequence>MSATLRLALSGLRGRGRIAAVATALVAALAAAAVVAGLSVQRQGGPLVDEVYREAGHPDLVVYGEPGALEALRGDAAFAATTPATPFVMAEVALGAGSVEARVGPAPSTVGRPLLRAGRWPAAGSTTEVVFDRAAAVEAGLRVGDLVRLTTAGRVVTLTVVGTAVDLTDCFYPDCDPIRLFVDPAGLAALAPDPAERGTLLIARLADPDSADAVAARMGTREGVDGVQPWPDTRDDILTAERIFGAALAGFGLFVLLAAAFVVAGTAAARLLSRRREIALLQSVGYTNRQVIGGLVAETLLLGTAGAVVGWLAGSLLAPFLQVGIGGALDRPGLSLSPVSLVIAVGFVGLILIAATVLPARRAARQPVSDVLRDTPRGRRRRPASPGSWSGSGSVRRTATGSGRCSPGRAGRR</sequence>
<comment type="similarity">
    <text evidence="2">Belongs to the ABC-4 integral membrane protein family. LolC/E subfamily.</text>
</comment>
<keyword evidence="5 8" id="KW-1133">Transmembrane helix</keyword>
<reference evidence="10 11" key="2">
    <citation type="submission" date="2020-03" db="EMBL/GenBank/DDBJ databases">
        <authorList>
            <person name="Ichikawa N."/>
            <person name="Kimura A."/>
            <person name="Kitahashi Y."/>
            <person name="Uohara A."/>
        </authorList>
    </citation>
    <scope>NUCLEOTIDE SEQUENCE [LARGE SCALE GENOMIC DNA]</scope>
    <source>
        <strain evidence="10 11">NBRC 108638</strain>
    </source>
</reference>
<dbReference type="PANTHER" id="PTHR30489">
    <property type="entry name" value="LIPOPROTEIN-RELEASING SYSTEM TRANSMEMBRANE PROTEIN LOLE"/>
    <property type="match status" value="1"/>
</dbReference>
<dbReference type="EMBL" id="BLPG01000001">
    <property type="protein sequence ID" value="GFJ92106.1"/>
    <property type="molecule type" value="Genomic_DNA"/>
</dbReference>
<feature type="transmembrane region" description="Helical" evidence="8">
    <location>
        <begin position="292"/>
        <end position="314"/>
    </location>
</feature>
<evidence type="ECO:0000256" key="8">
    <source>
        <dbReference type="SAM" id="Phobius"/>
    </source>
</evidence>
<keyword evidence="6 8" id="KW-0472">Membrane</keyword>
<keyword evidence="3" id="KW-1003">Cell membrane</keyword>
<feature type="transmembrane region" description="Helical" evidence="8">
    <location>
        <begin position="243"/>
        <end position="272"/>
    </location>
</feature>
<evidence type="ECO:0000256" key="7">
    <source>
        <dbReference type="SAM" id="MobiDB-lite"/>
    </source>
</evidence>
<evidence type="ECO:0000313" key="10">
    <source>
        <dbReference type="EMBL" id="GFJ92106.1"/>
    </source>
</evidence>
<gene>
    <name evidence="10" type="ORF">Prum_057480</name>
</gene>
<comment type="subcellular location">
    <subcellularLocation>
        <location evidence="1">Cell membrane</location>
        <topology evidence="1">Multi-pass membrane protein</topology>
    </subcellularLocation>
</comment>
<organism evidence="10 11">
    <name type="scientific">Phytohabitans rumicis</name>
    <dbReference type="NCBI Taxonomy" id="1076125"/>
    <lineage>
        <taxon>Bacteria</taxon>
        <taxon>Bacillati</taxon>
        <taxon>Actinomycetota</taxon>
        <taxon>Actinomycetes</taxon>
        <taxon>Micromonosporales</taxon>
        <taxon>Micromonosporaceae</taxon>
    </lineage>
</organism>
<evidence type="ECO:0000256" key="5">
    <source>
        <dbReference type="ARBA" id="ARBA00022989"/>
    </source>
</evidence>
<name>A0A6V8LDD9_9ACTN</name>
<feature type="compositionally biased region" description="Low complexity" evidence="7">
    <location>
        <begin position="384"/>
        <end position="397"/>
    </location>
</feature>
<dbReference type="InterPro" id="IPR003838">
    <property type="entry name" value="ABC3_permease_C"/>
</dbReference>
<evidence type="ECO:0000259" key="9">
    <source>
        <dbReference type="Pfam" id="PF02687"/>
    </source>
</evidence>
<protein>
    <recommendedName>
        <fullName evidence="9">ABC3 transporter permease C-terminal domain-containing protein</fullName>
    </recommendedName>
</protein>
<keyword evidence="4 8" id="KW-0812">Transmembrane</keyword>
<keyword evidence="11" id="KW-1185">Reference proteome</keyword>
<dbReference type="GO" id="GO:0098797">
    <property type="term" value="C:plasma membrane protein complex"/>
    <property type="evidence" value="ECO:0007669"/>
    <property type="project" value="TreeGrafter"/>
</dbReference>
<dbReference type="AlphaFoldDB" id="A0A6V8LDD9"/>
<feature type="domain" description="ABC3 transporter permease C-terminal" evidence="9">
    <location>
        <begin position="251"/>
        <end position="367"/>
    </location>
</feature>
<evidence type="ECO:0000313" key="11">
    <source>
        <dbReference type="Proteomes" id="UP000482960"/>
    </source>
</evidence>